<evidence type="ECO:0000313" key="2">
    <source>
        <dbReference type="Proteomes" id="UP000003861"/>
    </source>
</evidence>
<reference evidence="1 2" key="2">
    <citation type="journal article" date="2013" name="PLoS ONE">
        <title>INDIGO - INtegrated Data Warehouse of MIcrobial GenOmes with Examples from the Red Sea Extremophiles.</title>
        <authorList>
            <person name="Alam I."/>
            <person name="Antunes A."/>
            <person name="Kamau A.A."/>
            <person name="Ba Alawi W."/>
            <person name="Kalkatawi M."/>
            <person name="Stingl U."/>
            <person name="Bajic V.B."/>
        </authorList>
    </citation>
    <scope>NUCLEOTIDE SEQUENCE [LARGE SCALE GENOMIC DNA]</scope>
    <source>
        <strain evidence="1 2">SARL4B</strain>
    </source>
</reference>
<name>U2DLQ0_9EURY</name>
<evidence type="ECO:0000313" key="1">
    <source>
        <dbReference type="EMBL" id="ERJ06697.1"/>
    </source>
</evidence>
<protein>
    <submittedName>
        <fullName evidence="1">Uncharacterized protein</fullName>
    </submittedName>
</protein>
<organism evidence="1 2">
    <name type="scientific">Halorhabdus tiamatea SARL4B</name>
    <dbReference type="NCBI Taxonomy" id="1033806"/>
    <lineage>
        <taxon>Archaea</taxon>
        <taxon>Methanobacteriati</taxon>
        <taxon>Methanobacteriota</taxon>
        <taxon>Stenosarchaea group</taxon>
        <taxon>Halobacteria</taxon>
        <taxon>Halobacteriales</taxon>
        <taxon>Haloarculaceae</taxon>
        <taxon>Halorhabdus</taxon>
    </lineage>
</organism>
<gene>
    <name evidence="1" type="ORF">HLRTI_001252</name>
</gene>
<dbReference type="AlphaFoldDB" id="U2DLQ0"/>
<reference evidence="1 2" key="1">
    <citation type="journal article" date="2011" name="J. Bacteriol.">
        <title>Genome sequence of Halorhabdus tiamatea, the first archaeon isolated from a deep-sea anoxic brine lake.</title>
        <authorList>
            <person name="Antunes A."/>
            <person name="Alam I."/>
            <person name="Bajic V.B."/>
            <person name="Stingl U."/>
        </authorList>
    </citation>
    <scope>NUCLEOTIDE SEQUENCE [LARGE SCALE GENOMIC DNA]</scope>
    <source>
        <strain evidence="1 2">SARL4B</strain>
    </source>
</reference>
<sequence>MGVGNTYIHRTALEVNICEIDLSNLLGPTFCVHKELDVSVRTGSEVTLSKIGKEAWYPILFVFIFGSIDDLMTQPLKF</sequence>
<proteinExistence type="predicted"/>
<dbReference type="Proteomes" id="UP000003861">
    <property type="component" value="Unassembled WGS sequence"/>
</dbReference>
<accession>U2DLQ0</accession>
<comment type="caution">
    <text evidence="1">The sequence shown here is derived from an EMBL/GenBank/DDBJ whole genome shotgun (WGS) entry which is preliminary data.</text>
</comment>
<dbReference type="EMBL" id="AFNT02000011">
    <property type="protein sequence ID" value="ERJ06697.1"/>
    <property type="molecule type" value="Genomic_DNA"/>
</dbReference>